<keyword evidence="2" id="KW-0325">Glycoprotein</keyword>
<proteinExistence type="inferred from homology"/>
<comment type="similarity">
    <text evidence="3">Belongs to the metallophosphoesterase superfamily. Purple acid phosphatase family.</text>
</comment>
<dbReference type="PANTHER" id="PTHR45867:SF3">
    <property type="entry name" value="ACID PHOSPHATASE TYPE 7"/>
    <property type="match status" value="1"/>
</dbReference>
<evidence type="ECO:0000259" key="5">
    <source>
        <dbReference type="Pfam" id="PF14008"/>
    </source>
</evidence>
<dbReference type="SUPFAM" id="SSF49363">
    <property type="entry name" value="Purple acid phosphatase, N-terminal domain"/>
    <property type="match status" value="1"/>
</dbReference>
<dbReference type="CDD" id="cd00839">
    <property type="entry name" value="MPP_PAPs"/>
    <property type="match status" value="2"/>
</dbReference>
<dbReference type="EMBL" id="GG666648">
    <property type="protein sequence ID" value="EEN46077.1"/>
    <property type="molecule type" value="Genomic_DNA"/>
</dbReference>
<dbReference type="STRING" id="7739.C3ZMT7"/>
<evidence type="ECO:0000256" key="2">
    <source>
        <dbReference type="ARBA" id="ARBA00023180"/>
    </source>
</evidence>
<dbReference type="PANTHER" id="PTHR45867">
    <property type="entry name" value="PURPLE ACID PHOSPHATASE"/>
    <property type="match status" value="1"/>
</dbReference>
<keyword evidence="1 3" id="KW-0732">Signal</keyword>
<feature type="domain" description="Purple acid phosphatase C-terminal" evidence="5">
    <location>
        <begin position="368"/>
        <end position="430"/>
    </location>
</feature>
<dbReference type="InterPro" id="IPR025733">
    <property type="entry name" value="PAPs_C"/>
</dbReference>
<dbReference type="AlphaFoldDB" id="C3ZMT7"/>
<dbReference type="InParanoid" id="C3ZMT7"/>
<gene>
    <name evidence="7" type="ORF">BRAFLDRAFT_123434</name>
</gene>
<evidence type="ECO:0000259" key="6">
    <source>
        <dbReference type="Pfam" id="PF16656"/>
    </source>
</evidence>
<dbReference type="InterPro" id="IPR008963">
    <property type="entry name" value="Purple_acid_Pase-like_N"/>
</dbReference>
<evidence type="ECO:0000256" key="1">
    <source>
        <dbReference type="ARBA" id="ARBA00022729"/>
    </source>
</evidence>
<dbReference type="GO" id="GO:0003993">
    <property type="term" value="F:acid phosphatase activity"/>
    <property type="evidence" value="ECO:0007669"/>
    <property type="project" value="UniProtKB-EC"/>
</dbReference>
<dbReference type="eggNOG" id="KOG1378">
    <property type="taxonomic scope" value="Eukaryota"/>
</dbReference>
<dbReference type="InterPro" id="IPR004843">
    <property type="entry name" value="Calcineurin-like_PHP"/>
</dbReference>
<dbReference type="InterPro" id="IPR015914">
    <property type="entry name" value="PAPs_N"/>
</dbReference>
<protein>
    <recommendedName>
        <fullName evidence="3">Purple acid phosphatase</fullName>
        <ecNumber evidence="3">3.1.3.2</ecNumber>
    </recommendedName>
</protein>
<reference evidence="7" key="1">
    <citation type="journal article" date="2008" name="Nature">
        <title>The amphioxus genome and the evolution of the chordate karyotype.</title>
        <authorList>
            <consortium name="US DOE Joint Genome Institute (JGI-PGF)"/>
            <person name="Putnam N.H."/>
            <person name="Butts T."/>
            <person name="Ferrier D.E.K."/>
            <person name="Furlong R.F."/>
            <person name="Hellsten U."/>
            <person name="Kawashima T."/>
            <person name="Robinson-Rechavi M."/>
            <person name="Shoguchi E."/>
            <person name="Terry A."/>
            <person name="Yu J.-K."/>
            <person name="Benito-Gutierrez E.L."/>
            <person name="Dubchak I."/>
            <person name="Garcia-Fernandez J."/>
            <person name="Gibson-Brown J.J."/>
            <person name="Grigoriev I.V."/>
            <person name="Horton A.C."/>
            <person name="de Jong P.J."/>
            <person name="Jurka J."/>
            <person name="Kapitonov V.V."/>
            <person name="Kohara Y."/>
            <person name="Kuroki Y."/>
            <person name="Lindquist E."/>
            <person name="Lucas S."/>
            <person name="Osoegawa K."/>
            <person name="Pennacchio L.A."/>
            <person name="Salamov A.A."/>
            <person name="Satou Y."/>
            <person name="Sauka-Spengler T."/>
            <person name="Schmutz J."/>
            <person name="Shin-I T."/>
            <person name="Toyoda A."/>
            <person name="Bronner-Fraser M."/>
            <person name="Fujiyama A."/>
            <person name="Holland L.Z."/>
            <person name="Holland P.W.H."/>
            <person name="Satoh N."/>
            <person name="Rokhsar D.S."/>
        </authorList>
    </citation>
    <scope>NUCLEOTIDE SEQUENCE [LARGE SCALE GENOMIC DNA]</scope>
    <source>
        <strain evidence="7">S238N-H82</strain>
        <tissue evidence="7">Testes</tissue>
    </source>
</reference>
<feature type="chain" id="PRO_5005124992" description="Purple acid phosphatase" evidence="3">
    <location>
        <begin position="26"/>
        <end position="674"/>
    </location>
</feature>
<dbReference type="InterPro" id="IPR029052">
    <property type="entry name" value="Metallo-depent_PP-like"/>
</dbReference>
<dbReference type="InterPro" id="IPR041792">
    <property type="entry name" value="MPP_PAP"/>
</dbReference>
<comment type="catalytic activity">
    <reaction evidence="3">
        <text>a phosphate monoester + H2O = an alcohol + phosphate</text>
        <dbReference type="Rhea" id="RHEA:15017"/>
        <dbReference type="ChEBI" id="CHEBI:15377"/>
        <dbReference type="ChEBI" id="CHEBI:30879"/>
        <dbReference type="ChEBI" id="CHEBI:43474"/>
        <dbReference type="ChEBI" id="CHEBI:67140"/>
        <dbReference type="EC" id="3.1.3.2"/>
    </reaction>
</comment>
<feature type="domain" description="Purple acid phosphatase C-terminal" evidence="5">
    <location>
        <begin position="612"/>
        <end position="666"/>
    </location>
</feature>
<accession>C3ZMT7</accession>
<organism>
    <name type="scientific">Branchiostoma floridae</name>
    <name type="common">Florida lancelet</name>
    <name type="synonym">Amphioxus</name>
    <dbReference type="NCBI Taxonomy" id="7739"/>
    <lineage>
        <taxon>Eukaryota</taxon>
        <taxon>Metazoa</taxon>
        <taxon>Chordata</taxon>
        <taxon>Cephalochordata</taxon>
        <taxon>Leptocardii</taxon>
        <taxon>Amphioxiformes</taxon>
        <taxon>Branchiostomatidae</taxon>
        <taxon>Branchiostoma</taxon>
    </lineage>
</organism>
<feature type="domain" description="Purple acid phosphatase N-terminal" evidence="6">
    <location>
        <begin position="37"/>
        <end position="126"/>
    </location>
</feature>
<keyword evidence="3" id="KW-0378">Hydrolase</keyword>
<dbReference type="EC" id="3.1.3.2" evidence="3"/>
<evidence type="ECO:0000259" key="4">
    <source>
        <dbReference type="Pfam" id="PF00149"/>
    </source>
</evidence>
<feature type="signal peptide" evidence="3">
    <location>
        <begin position="1"/>
        <end position="25"/>
    </location>
</feature>
<dbReference type="Pfam" id="PF00149">
    <property type="entry name" value="Metallophos"/>
    <property type="match status" value="1"/>
</dbReference>
<feature type="domain" description="Calcineurin-like phosphoesterase" evidence="4">
    <location>
        <begin position="137"/>
        <end position="343"/>
    </location>
</feature>
<dbReference type="GO" id="GO:0046872">
    <property type="term" value="F:metal ion binding"/>
    <property type="evidence" value="ECO:0007669"/>
    <property type="project" value="InterPro"/>
</dbReference>
<dbReference type="Pfam" id="PF14008">
    <property type="entry name" value="Metallophos_C"/>
    <property type="match status" value="2"/>
</dbReference>
<sequence>MSDSTHPTWIVVLLSLWCCWTVCSARPHRPNATNTEPTQIHLSYTGSPTSMVVTWSTLNNTASVVEYGQGDFHLRNSGISTLFVDGGKKHNAQYIHRVVLTGLKPGYRYIYRVGSDESWSDIYSFTAVQDDTNWSPRFAVYGDLGYENAQSVARLTKEVQRGMYDAILHVGDFAYDMNDKDGEVGDAFMSLIQPIAAYLPYMTCVGNHEIAYNFSHYINRFTMPGSHDKDMFYSFNIGPAHIISINTEVWYLDEEGSKDKVIRQREWLHRDLEAANTPGQRQKQPWIILMGHRPMYCSNVAKDCIMDESFVRQGIPKQGMPGIEDLLYKYGVDLTIWAHEHSYERLWPVYDKMVMNGSESQPYTNPQAPVHIITGSAGCKERLTPFVPNPKPWSAFRLDDYGYIRMTIVNSTHLYLEQVSDDQKDGEVGDAFMSLIQPIAAYLPYMTCVGNHEIAYNFSHYINRFTMPGSHDKDMFYSFNIGPAHIISINTEVWYLDEEGSKDKVIRQREWLHRDLEAANTAGQRQKQPWIILMGHRPMYCSNVAKDCIMDESFVRQGIPKQGMPGIEDLLYKYGVDLTIWAHEHSYERLWPVYDKMVMNGSESQPYTNPQAPVHIITGSAGCKERLTPFVPNPKPWSAFRLDDYGYIRMTIVNSTHLYLEQVSDDQVRQPPLN</sequence>
<dbReference type="SUPFAM" id="SSF56300">
    <property type="entry name" value="Metallo-dependent phosphatases"/>
    <property type="match status" value="2"/>
</dbReference>
<dbReference type="Gene3D" id="2.60.40.380">
    <property type="entry name" value="Purple acid phosphatase-like, N-terminal"/>
    <property type="match status" value="1"/>
</dbReference>
<dbReference type="Gene3D" id="3.60.21.10">
    <property type="match status" value="2"/>
</dbReference>
<evidence type="ECO:0000313" key="7">
    <source>
        <dbReference type="EMBL" id="EEN46077.1"/>
    </source>
</evidence>
<dbReference type="Pfam" id="PF16656">
    <property type="entry name" value="Pur_ac_phosph_N"/>
    <property type="match status" value="1"/>
</dbReference>
<name>C3ZMT7_BRAFL</name>
<evidence type="ECO:0000256" key="3">
    <source>
        <dbReference type="RuleBase" id="RU361203"/>
    </source>
</evidence>